<evidence type="ECO:0008006" key="6">
    <source>
        <dbReference type="Google" id="ProtNLM"/>
    </source>
</evidence>
<dbReference type="CDD" id="cd13589">
    <property type="entry name" value="PBP2_polyamine_RpCGA009"/>
    <property type="match status" value="1"/>
</dbReference>
<dbReference type="Gene3D" id="3.40.190.10">
    <property type="entry name" value="Periplasmic binding protein-like II"/>
    <property type="match status" value="2"/>
</dbReference>
<dbReference type="AlphaFoldDB" id="A0A2Z2PD72"/>
<keyword evidence="2" id="KW-0574">Periplasm</keyword>
<organism evidence="5">
    <name type="scientific">Agrobacterium genomosp. 6</name>
    <dbReference type="NCBI Taxonomy" id="1183411"/>
    <lineage>
        <taxon>Bacteria</taxon>
        <taxon>Pseudomonadati</taxon>
        <taxon>Pseudomonadota</taxon>
        <taxon>Alphaproteobacteria</taxon>
        <taxon>Hyphomicrobiales</taxon>
        <taxon>Rhizobiaceae</taxon>
        <taxon>Rhizobium/Agrobacterium group</taxon>
        <taxon>Agrobacterium</taxon>
        <taxon>Agrobacterium tumefaciens complex</taxon>
    </lineage>
</organism>
<evidence type="ECO:0000256" key="1">
    <source>
        <dbReference type="ARBA" id="ARBA00022729"/>
    </source>
</evidence>
<evidence type="ECO:0000256" key="2">
    <source>
        <dbReference type="ARBA" id="ARBA00022764"/>
    </source>
</evidence>
<evidence type="ECO:0000313" key="4">
    <source>
        <dbReference type="EMBL" id="ASK40571.1"/>
    </source>
</evidence>
<dbReference type="PANTHER" id="PTHR30222">
    <property type="entry name" value="SPERMIDINE/PUTRESCINE-BINDING PERIPLASMIC PROTEIN"/>
    <property type="match status" value="1"/>
</dbReference>
<geneLocation type="plasmid" evidence="4">
    <name>pTi_AR125</name>
</geneLocation>
<dbReference type="SUPFAM" id="SSF53850">
    <property type="entry name" value="Periplasmic binding protein-like II"/>
    <property type="match status" value="1"/>
</dbReference>
<dbReference type="EMBL" id="KY000025">
    <property type="protein sequence ID" value="ASK40571.1"/>
    <property type="molecule type" value="Genomic_DNA"/>
</dbReference>
<accession>A0A2Z2PD72</accession>
<keyword evidence="1 3" id="KW-0732">Signal</keyword>
<geneLocation type="plasmid" evidence="5">
    <name>pTi_CFBP5499</name>
</geneLocation>
<dbReference type="Pfam" id="PF13416">
    <property type="entry name" value="SBP_bac_8"/>
    <property type="match status" value="1"/>
</dbReference>
<dbReference type="RefSeq" id="WP_080830642.1">
    <property type="nucleotide sequence ID" value="NZ_KY000025.1"/>
</dbReference>
<protein>
    <recommendedName>
        <fullName evidence="6">ABC transporter substrate-binding protein</fullName>
    </recommendedName>
</protein>
<sequence length="349" mass="37815">MNAIRHRLAALAASVLIVSGLAASAQAADVVIVGPGGLSQEASKKALWDPAAKALGWDVEQDTSQSWTEAKAQVDAGAVSWDIISLSMGEVQLAVDAGTIIKLPSDIVNRADFVPGSVNDYCVGNSVYSTVVAYNTKKYGEGAIKTIQDFWDVKKFPGKRGLFRSPRGNIEAAVIALGHKPSEVYDFLSTDEGKKAAFDKIAELKPYAIWWDSGAQATQLTKDGEVDMIYGWNGRLQAAIDAGAPFKINYQDGLLENDCYAVVKDAPHTENAIKFIKEISKPEYIKDLPKYIAYGGANLKAYATYDEKTLARLTSSPENTKLQYPANVDFWGKNGTALSEQFDSMLLAK</sequence>
<evidence type="ECO:0000256" key="3">
    <source>
        <dbReference type="SAM" id="SignalP"/>
    </source>
</evidence>
<dbReference type="PANTHER" id="PTHR30222:SF2">
    <property type="entry name" value="ABC TRANSPORTER SUBSTRATE-BINDING PROTEIN"/>
    <property type="match status" value="1"/>
</dbReference>
<feature type="chain" id="PRO_5036327238" description="ABC transporter substrate-binding protein" evidence="3">
    <location>
        <begin position="28"/>
        <end position="349"/>
    </location>
</feature>
<dbReference type="EMBL" id="KY000029">
    <property type="protein sequence ID" value="ASK41334.1"/>
    <property type="molecule type" value="Genomic_DNA"/>
</dbReference>
<proteinExistence type="predicted"/>
<reference evidence="5" key="1">
    <citation type="submission" date="2016-10" db="EMBL/GenBank/DDBJ databases">
        <title>Agrobacterium Ti plasmids: Classification based on T-DNA and Vir regions organization.</title>
        <authorList>
            <person name="Nabi N."/>
            <person name="Vial L."/>
            <person name="Ben Hafsa A."/>
            <person name="Chapulliot D."/>
            <person name="Berard A."/>
            <person name="Chauveau A."/>
            <person name="Le Paslier M.-C."/>
            <person name="Harzallah Skhiri F."/>
            <person name="Brunel D."/>
            <person name="Nesme X."/>
            <person name="Chaouachi M."/>
        </authorList>
    </citation>
    <scope>NUCLEOTIDE SEQUENCE</scope>
    <source>
        <strain evidence="4">AR125</strain>
        <strain evidence="5">CFBP5499</strain>
        <plasmid evidence="4">pTi_AR125</plasmid>
        <plasmid evidence="5">pTi_CFBP5499</plasmid>
    </source>
</reference>
<feature type="signal peptide" evidence="3">
    <location>
        <begin position="1"/>
        <end position="27"/>
    </location>
</feature>
<dbReference type="InterPro" id="IPR006059">
    <property type="entry name" value="SBP"/>
</dbReference>
<keyword evidence="5" id="KW-0614">Plasmid</keyword>
<evidence type="ECO:0000313" key="5">
    <source>
        <dbReference type="EMBL" id="ASK41334.1"/>
    </source>
</evidence>
<name>A0A2Z2PD72_9HYPH</name>